<evidence type="ECO:0000313" key="2">
    <source>
        <dbReference type="Proteomes" id="UP001396334"/>
    </source>
</evidence>
<organism evidence="1 2">
    <name type="scientific">Hibiscus sabdariffa</name>
    <name type="common">roselle</name>
    <dbReference type="NCBI Taxonomy" id="183260"/>
    <lineage>
        <taxon>Eukaryota</taxon>
        <taxon>Viridiplantae</taxon>
        <taxon>Streptophyta</taxon>
        <taxon>Embryophyta</taxon>
        <taxon>Tracheophyta</taxon>
        <taxon>Spermatophyta</taxon>
        <taxon>Magnoliopsida</taxon>
        <taxon>eudicotyledons</taxon>
        <taxon>Gunneridae</taxon>
        <taxon>Pentapetalae</taxon>
        <taxon>rosids</taxon>
        <taxon>malvids</taxon>
        <taxon>Malvales</taxon>
        <taxon>Malvaceae</taxon>
        <taxon>Malvoideae</taxon>
        <taxon>Hibiscus</taxon>
    </lineage>
</organism>
<evidence type="ECO:0000313" key="1">
    <source>
        <dbReference type="EMBL" id="KAK8486605.1"/>
    </source>
</evidence>
<comment type="caution">
    <text evidence="1">The sequence shown here is derived from an EMBL/GenBank/DDBJ whole genome shotgun (WGS) entry which is preliminary data.</text>
</comment>
<name>A0ABR2A1B3_9ROSI</name>
<protein>
    <submittedName>
        <fullName evidence="1">Uncharacterized protein</fullName>
    </submittedName>
</protein>
<sequence length="122" mass="13575">MDCRERRFLKFGGNSLCLSQKELLLLSLWKWVYCCSCSIGLLAAAEGVLFFRGNFLGADIEKQAEGKWDIKVDAQNVSFDRCAKAKSSLKISKALDEGATWLNGRGTKGEVELPTEKISTYT</sequence>
<accession>A0ABR2A1B3</accession>
<dbReference type="EMBL" id="JBBPBN010000435">
    <property type="protein sequence ID" value="KAK8486605.1"/>
    <property type="molecule type" value="Genomic_DNA"/>
</dbReference>
<dbReference type="Proteomes" id="UP001396334">
    <property type="component" value="Unassembled WGS sequence"/>
</dbReference>
<gene>
    <name evidence="1" type="ORF">V6N11_068299</name>
</gene>
<keyword evidence="2" id="KW-1185">Reference proteome</keyword>
<reference evidence="1 2" key="1">
    <citation type="journal article" date="2024" name="G3 (Bethesda)">
        <title>Genome assembly of Hibiscus sabdariffa L. provides insights into metabolisms of medicinal natural products.</title>
        <authorList>
            <person name="Kim T."/>
        </authorList>
    </citation>
    <scope>NUCLEOTIDE SEQUENCE [LARGE SCALE GENOMIC DNA]</scope>
    <source>
        <strain evidence="1">TK-2024</strain>
        <tissue evidence="1">Old leaves</tissue>
    </source>
</reference>
<proteinExistence type="predicted"/>